<dbReference type="InterPro" id="IPR036865">
    <property type="entry name" value="CRAL-TRIO_dom_sf"/>
</dbReference>
<dbReference type="PANTHER" id="PTHR10174:SF213">
    <property type="entry name" value="CRAL-TRIO DOMAIN-CONTAINING PROTEIN"/>
    <property type="match status" value="1"/>
</dbReference>
<reference evidence="2" key="1">
    <citation type="submission" date="2018-07" db="EMBL/GenBank/DDBJ databases">
        <authorList>
            <person name="Quirk P.G."/>
            <person name="Krulwich T.A."/>
        </authorList>
    </citation>
    <scope>NUCLEOTIDE SEQUENCE</scope>
</reference>
<sequence length="285" mass="33663">MKWLKDFYFQEKLDLHYRDIEEIKDWLETEQCVPNSLEEFQILLFLHSNYFDVENTKKTIKSYYKCRADYSELFWDLDLKSANLEKAHDVMTFCVLPELTDDGNKVVLCKLHDSDPASLNFAECLKLFSIVIDTMLYEEGPPNGIMIAFDMEGVKFGHVLKLGIFTVKHFLNYLQTAMPIRIKGLHFFNIVPCTNKIVSLCRPFMSQSLYEMLKLHESIETVFPHISQEIFPKDYQGKAMSMDQFHVSYFKNLLLHQDYLNEEEEKHKILAANNKKNSFIWSMFK</sequence>
<dbReference type="EMBL" id="UFQT01000679">
    <property type="protein sequence ID" value="SSX26495.1"/>
    <property type="molecule type" value="Genomic_DNA"/>
</dbReference>
<organism evidence="2">
    <name type="scientific">Culicoides sonorensis</name>
    <name type="common">Biting midge</name>
    <dbReference type="NCBI Taxonomy" id="179676"/>
    <lineage>
        <taxon>Eukaryota</taxon>
        <taxon>Metazoa</taxon>
        <taxon>Ecdysozoa</taxon>
        <taxon>Arthropoda</taxon>
        <taxon>Hexapoda</taxon>
        <taxon>Insecta</taxon>
        <taxon>Pterygota</taxon>
        <taxon>Neoptera</taxon>
        <taxon>Endopterygota</taxon>
        <taxon>Diptera</taxon>
        <taxon>Nematocera</taxon>
        <taxon>Chironomoidea</taxon>
        <taxon>Ceratopogonidae</taxon>
        <taxon>Ceratopogoninae</taxon>
        <taxon>Culicoides</taxon>
        <taxon>Monoculicoides</taxon>
    </lineage>
</organism>
<dbReference type="PANTHER" id="PTHR10174">
    <property type="entry name" value="ALPHA-TOCOPHEROL TRANSFER PROTEIN-RELATED"/>
    <property type="match status" value="1"/>
</dbReference>
<gene>
    <name evidence="2" type="primary">CSON013465</name>
</gene>
<dbReference type="GO" id="GO:1902936">
    <property type="term" value="F:phosphatidylinositol bisphosphate binding"/>
    <property type="evidence" value="ECO:0007669"/>
    <property type="project" value="TreeGrafter"/>
</dbReference>
<dbReference type="PRINTS" id="PR00180">
    <property type="entry name" value="CRETINALDHBP"/>
</dbReference>
<dbReference type="SUPFAM" id="SSF52087">
    <property type="entry name" value="CRAL/TRIO domain"/>
    <property type="match status" value="1"/>
</dbReference>
<dbReference type="PROSITE" id="PS50191">
    <property type="entry name" value="CRAL_TRIO"/>
    <property type="match status" value="1"/>
</dbReference>
<proteinExistence type="predicted"/>
<dbReference type="VEuPathDB" id="VectorBase:CSON013465"/>
<dbReference type="Gene3D" id="3.40.525.10">
    <property type="entry name" value="CRAL-TRIO lipid binding domain"/>
    <property type="match status" value="1"/>
</dbReference>
<dbReference type="SMART" id="SM00516">
    <property type="entry name" value="SEC14"/>
    <property type="match status" value="1"/>
</dbReference>
<dbReference type="SUPFAM" id="SSF46938">
    <property type="entry name" value="CRAL/TRIO N-terminal domain"/>
    <property type="match status" value="1"/>
</dbReference>
<protein>
    <submittedName>
        <fullName evidence="2">CSON013465 protein</fullName>
    </submittedName>
</protein>
<evidence type="ECO:0000259" key="1">
    <source>
        <dbReference type="PROSITE" id="PS50191"/>
    </source>
</evidence>
<dbReference type="AlphaFoldDB" id="A0A336M8F2"/>
<evidence type="ECO:0000313" key="2">
    <source>
        <dbReference type="EMBL" id="SSX26495.1"/>
    </source>
</evidence>
<dbReference type="GO" id="GO:0016020">
    <property type="term" value="C:membrane"/>
    <property type="evidence" value="ECO:0007669"/>
    <property type="project" value="TreeGrafter"/>
</dbReference>
<name>A0A336M8F2_CULSO</name>
<dbReference type="InterPro" id="IPR036273">
    <property type="entry name" value="CRAL/TRIO_N_dom_sf"/>
</dbReference>
<accession>A0A336M8F2</accession>
<dbReference type="InterPro" id="IPR001251">
    <property type="entry name" value="CRAL-TRIO_dom"/>
</dbReference>
<feature type="domain" description="CRAL-TRIO" evidence="1">
    <location>
        <begin position="95"/>
        <end position="243"/>
    </location>
</feature>
<dbReference type="OMA" id="VMFLHSN"/>
<dbReference type="Pfam" id="PF00650">
    <property type="entry name" value="CRAL_TRIO"/>
    <property type="match status" value="1"/>
</dbReference>